<protein>
    <submittedName>
        <fullName evidence="3">Glycosyltransferase family 4 protein</fullName>
    </submittedName>
</protein>
<dbReference type="Pfam" id="PF13477">
    <property type="entry name" value="Glyco_trans_4_2"/>
    <property type="match status" value="1"/>
</dbReference>
<evidence type="ECO:0000259" key="1">
    <source>
        <dbReference type="Pfam" id="PF00534"/>
    </source>
</evidence>
<dbReference type="RefSeq" id="WP_195717937.1">
    <property type="nucleotide sequence ID" value="NZ_CP064056.1"/>
</dbReference>
<gene>
    <name evidence="3" type="ORF">ISP08_05305</name>
</gene>
<dbReference type="SUPFAM" id="SSF53756">
    <property type="entry name" value="UDP-Glycosyltransferase/glycogen phosphorylase"/>
    <property type="match status" value="1"/>
</dbReference>
<dbReference type="InterPro" id="IPR001296">
    <property type="entry name" value="Glyco_trans_1"/>
</dbReference>
<evidence type="ECO:0000313" key="3">
    <source>
        <dbReference type="EMBL" id="QPM76112.1"/>
    </source>
</evidence>
<reference evidence="3 4" key="1">
    <citation type="submission" date="2020-10" db="EMBL/GenBank/DDBJ databases">
        <title>Closed genome sequences of Staphylococcus lloydii sp. nov. and Staphylococcus durrellii sp. nov. Isolated from Captive Fruit Bats (Pteropus livingstonii).</title>
        <authorList>
            <person name="Fountain K."/>
        </authorList>
    </citation>
    <scope>NUCLEOTIDE SEQUENCE [LARGE SCALE GENOMIC DNA]</scope>
    <source>
        <strain evidence="3 4">23_2_7_LY</strain>
    </source>
</reference>
<keyword evidence="3" id="KW-0808">Transferase</keyword>
<dbReference type="GO" id="GO:0016757">
    <property type="term" value="F:glycosyltransferase activity"/>
    <property type="evidence" value="ECO:0007669"/>
    <property type="project" value="InterPro"/>
</dbReference>
<dbReference type="Proteomes" id="UP000594455">
    <property type="component" value="Chromosome"/>
</dbReference>
<organism evidence="3 4">
    <name type="scientific">Staphylococcus lloydii</name>
    <dbReference type="NCBI Taxonomy" id="2781774"/>
    <lineage>
        <taxon>Bacteria</taxon>
        <taxon>Bacillati</taxon>
        <taxon>Bacillota</taxon>
        <taxon>Bacilli</taxon>
        <taxon>Bacillales</taxon>
        <taxon>Staphylococcaceae</taxon>
        <taxon>Staphylococcus</taxon>
    </lineage>
</organism>
<dbReference type="Pfam" id="PF00534">
    <property type="entry name" value="Glycos_transf_1"/>
    <property type="match status" value="1"/>
</dbReference>
<dbReference type="AlphaFoldDB" id="A0A7T1FAA3"/>
<dbReference type="InterPro" id="IPR028098">
    <property type="entry name" value="Glyco_trans_4-like_N"/>
</dbReference>
<dbReference type="EMBL" id="CP064056">
    <property type="protein sequence ID" value="QPM76112.1"/>
    <property type="molecule type" value="Genomic_DNA"/>
</dbReference>
<keyword evidence="4" id="KW-1185">Reference proteome</keyword>
<accession>A0A7T1FAA3</accession>
<evidence type="ECO:0000259" key="2">
    <source>
        <dbReference type="Pfam" id="PF13477"/>
    </source>
</evidence>
<proteinExistence type="predicted"/>
<feature type="domain" description="Glycosyltransferase subfamily 4-like N-terminal" evidence="2">
    <location>
        <begin position="24"/>
        <end position="147"/>
    </location>
</feature>
<dbReference type="CDD" id="cd03808">
    <property type="entry name" value="GT4_CapM-like"/>
    <property type="match status" value="1"/>
</dbReference>
<evidence type="ECO:0000313" key="4">
    <source>
        <dbReference type="Proteomes" id="UP000594455"/>
    </source>
</evidence>
<dbReference type="KEGG" id="sllo:ISP08_05305"/>
<dbReference type="PANTHER" id="PTHR12526:SF638">
    <property type="entry name" value="SPORE COAT PROTEIN SA"/>
    <property type="match status" value="1"/>
</dbReference>
<dbReference type="Gene3D" id="3.40.50.2000">
    <property type="entry name" value="Glycogen Phosphorylase B"/>
    <property type="match status" value="2"/>
</dbReference>
<dbReference type="PANTHER" id="PTHR12526">
    <property type="entry name" value="GLYCOSYLTRANSFERASE"/>
    <property type="match status" value="1"/>
</dbReference>
<feature type="domain" description="Glycosyl transferase family 1" evidence="1">
    <location>
        <begin position="191"/>
        <end position="358"/>
    </location>
</feature>
<sequence length="386" mass="45139">MRIMQIAAIEMTHKKLLRNLNETCARKGFDVHCVSKMEHHFDMVSKEGIVYHNINIDRDIKVFNNIKTVFHLVKLMKQEKPNIVHVHTPVAAVLGRLAAKIAKIPTVIYTAHGFYFHDGMPRSRYYFYFFIEKLMARLFTDYLFTQSKEDYEVAIRHNFLSHKNAHHYRWISNGIDLKDKFNYDKVNQQDIKRLKQQHNIKKGELIITFIGRLVEEKGIIDLLGAIEKVKHQNIKVFIIGDTHQSERDTTTVNTLEKYKKQKQHNIIFTGSIDNINDYLYLSDIFCLPSYREGMPRSIIEAMAMKNAIIATNIRGCREEVVDNVNGYIVPISAPQYIATKIDALANNPKLLAEFKDRSHEFAHKYYDEHQVVQQQIEVFEQLQKGE</sequence>
<name>A0A7T1FAA3_9STAP</name>